<dbReference type="SUPFAM" id="SSF51905">
    <property type="entry name" value="FAD/NAD(P)-binding domain"/>
    <property type="match status" value="1"/>
</dbReference>
<sequence length="390" mass="43464">MLISGVGIAGPTLAYWLERYGFVPTLVECALALRTGGYVVDFWGLGYDIAEMMGLLPDIAGVGYRLRELRIVGNDGRWVAGFNAEVFRDLTGGRYITLGRSDLSRLIRDRISGSCEFIFGDSIVGLRQGDDGVHVEFERGGKRRFDFVVGADGLHFRVRSLVFGSQDRYEKDLGYRVAAFEAAGYRPRDDLVYVLHGAPGRQVGRFSLRDDRTLFLFIFADQGEPAAHGVAAQKARLRETFADDGWELPRILAALDTCDDLYFDRVSQIRMDAWSRGSVALLGDAVACVSLLAGQGTALAMVEAYVLAGELAASQGRPQEAFRRYEDRLRPFLRAKQRAAERFATALVPRTRLGLSFRNQVMRTFRIPALARIAIGRDIRDEMELPRYGP</sequence>
<evidence type="ECO:0000313" key="3">
    <source>
        <dbReference type="Proteomes" id="UP000661507"/>
    </source>
</evidence>
<evidence type="ECO:0000259" key="1">
    <source>
        <dbReference type="Pfam" id="PF01494"/>
    </source>
</evidence>
<protein>
    <submittedName>
        <fullName evidence="2">Oxidoreductase</fullName>
    </submittedName>
</protein>
<dbReference type="AlphaFoldDB" id="A0A917NVU1"/>
<gene>
    <name evidence="2" type="ORF">GCM10011320_46770</name>
</gene>
<comment type="caution">
    <text evidence="2">The sequence shown here is derived from an EMBL/GenBank/DDBJ whole genome shotgun (WGS) entry which is preliminary data.</text>
</comment>
<proteinExistence type="predicted"/>
<reference evidence="2" key="1">
    <citation type="journal article" date="2014" name="Int. J. Syst. Evol. Microbiol.">
        <title>Complete genome sequence of Corynebacterium casei LMG S-19264T (=DSM 44701T), isolated from a smear-ripened cheese.</title>
        <authorList>
            <consortium name="US DOE Joint Genome Institute (JGI-PGF)"/>
            <person name="Walter F."/>
            <person name="Albersmeier A."/>
            <person name="Kalinowski J."/>
            <person name="Ruckert C."/>
        </authorList>
    </citation>
    <scope>NUCLEOTIDE SEQUENCE</scope>
    <source>
        <strain evidence="2">CGMCC 1.3617</strain>
    </source>
</reference>
<name>A0A917NVU1_9PROT</name>
<dbReference type="InterPro" id="IPR002938">
    <property type="entry name" value="FAD-bd"/>
</dbReference>
<keyword evidence="3" id="KW-1185">Reference proteome</keyword>
<dbReference type="InterPro" id="IPR036188">
    <property type="entry name" value="FAD/NAD-bd_sf"/>
</dbReference>
<dbReference type="RefSeq" id="WP_229681517.1">
    <property type="nucleotide sequence ID" value="NZ_BMKW01000012.1"/>
</dbReference>
<dbReference type="Pfam" id="PF01494">
    <property type="entry name" value="FAD_binding_3"/>
    <property type="match status" value="1"/>
</dbReference>
<organism evidence="2 3">
    <name type="scientific">Neoroseomonas lacus</name>
    <dbReference type="NCBI Taxonomy" id="287609"/>
    <lineage>
        <taxon>Bacteria</taxon>
        <taxon>Pseudomonadati</taxon>
        <taxon>Pseudomonadota</taxon>
        <taxon>Alphaproteobacteria</taxon>
        <taxon>Acetobacterales</taxon>
        <taxon>Acetobacteraceae</taxon>
        <taxon>Neoroseomonas</taxon>
    </lineage>
</organism>
<dbReference type="PANTHER" id="PTHR46865:SF8">
    <property type="entry name" value="POSSIBLE OXIDOREDUCTASE"/>
    <property type="match status" value="1"/>
</dbReference>
<dbReference type="Proteomes" id="UP000661507">
    <property type="component" value="Unassembled WGS sequence"/>
</dbReference>
<dbReference type="InterPro" id="IPR051704">
    <property type="entry name" value="FAD_aromatic-hydroxylase"/>
</dbReference>
<accession>A0A917NVU1</accession>
<dbReference type="Gene3D" id="3.30.9.10">
    <property type="entry name" value="D-Amino Acid Oxidase, subunit A, domain 2"/>
    <property type="match status" value="1"/>
</dbReference>
<reference evidence="2" key="2">
    <citation type="submission" date="2020-09" db="EMBL/GenBank/DDBJ databases">
        <authorList>
            <person name="Sun Q."/>
            <person name="Zhou Y."/>
        </authorList>
    </citation>
    <scope>NUCLEOTIDE SEQUENCE</scope>
    <source>
        <strain evidence="2">CGMCC 1.3617</strain>
    </source>
</reference>
<feature type="domain" description="FAD-binding" evidence="1">
    <location>
        <begin position="2"/>
        <end position="334"/>
    </location>
</feature>
<dbReference type="GO" id="GO:0071949">
    <property type="term" value="F:FAD binding"/>
    <property type="evidence" value="ECO:0007669"/>
    <property type="project" value="InterPro"/>
</dbReference>
<dbReference type="EMBL" id="BMKW01000012">
    <property type="protein sequence ID" value="GGJ33714.1"/>
    <property type="molecule type" value="Genomic_DNA"/>
</dbReference>
<dbReference type="PANTHER" id="PTHR46865">
    <property type="entry name" value="OXIDOREDUCTASE-RELATED"/>
    <property type="match status" value="1"/>
</dbReference>
<dbReference type="Gene3D" id="3.50.50.60">
    <property type="entry name" value="FAD/NAD(P)-binding domain"/>
    <property type="match status" value="1"/>
</dbReference>
<evidence type="ECO:0000313" key="2">
    <source>
        <dbReference type="EMBL" id="GGJ33714.1"/>
    </source>
</evidence>
<dbReference type="NCBIfam" id="NF005761">
    <property type="entry name" value="PRK07588.1"/>
    <property type="match status" value="1"/>
</dbReference>